<dbReference type="RefSeq" id="WP_146430438.1">
    <property type="nucleotide sequence ID" value="NZ_VIGV01000001.1"/>
</dbReference>
<protein>
    <recommendedName>
        <fullName evidence="5">PE-PPE domain-containing protein</fullName>
    </recommendedName>
</protein>
<feature type="chain" id="PRO_5022883204" description="PE-PPE domain-containing protein" evidence="2">
    <location>
        <begin position="39"/>
        <end position="679"/>
    </location>
</feature>
<organism evidence="3 4">
    <name type="scientific">Tsukamurella sputi</name>
    <dbReference type="NCBI Taxonomy" id="2591848"/>
    <lineage>
        <taxon>Bacteria</taxon>
        <taxon>Bacillati</taxon>
        <taxon>Actinomycetota</taxon>
        <taxon>Actinomycetes</taxon>
        <taxon>Mycobacteriales</taxon>
        <taxon>Tsukamurellaceae</taxon>
        <taxon>Tsukamurella</taxon>
    </lineage>
</organism>
<dbReference type="Proteomes" id="UP000319792">
    <property type="component" value="Unassembled WGS sequence"/>
</dbReference>
<feature type="compositionally biased region" description="Low complexity" evidence="1">
    <location>
        <begin position="626"/>
        <end position="665"/>
    </location>
</feature>
<feature type="compositionally biased region" description="Low complexity" evidence="1">
    <location>
        <begin position="524"/>
        <end position="545"/>
    </location>
</feature>
<comment type="caution">
    <text evidence="3">The sequence shown here is derived from an EMBL/GenBank/DDBJ whole genome shotgun (WGS) entry which is preliminary data.</text>
</comment>
<name>A0A5C5RSF0_9ACTN</name>
<evidence type="ECO:0000313" key="4">
    <source>
        <dbReference type="Proteomes" id="UP000319792"/>
    </source>
</evidence>
<accession>A0A5C5RSF0</accession>
<feature type="compositionally biased region" description="Polar residues" evidence="1">
    <location>
        <begin position="546"/>
        <end position="565"/>
    </location>
</feature>
<proteinExistence type="predicted"/>
<evidence type="ECO:0000256" key="2">
    <source>
        <dbReference type="SAM" id="SignalP"/>
    </source>
</evidence>
<gene>
    <name evidence="3" type="ORF">FK268_01465</name>
</gene>
<reference evidence="3 4" key="1">
    <citation type="submission" date="2019-08" db="EMBL/GenBank/DDBJ databases">
        <title>Tsukamurella conjunctivitidis sp. nov., Tsukamurella assacharolytica sp. nov. and Tsukamurella sputae sp. nov. isolated from patients with conjunctivitis, bacteraemia (lymphoma) and respiratory infection (sputum) in Hong Kong.</title>
        <authorList>
            <person name="Fok K.M.N."/>
            <person name="Fong J.Y.H."/>
        </authorList>
    </citation>
    <scope>NUCLEOTIDE SEQUENCE [LARGE SCALE GENOMIC DNA]</scope>
    <source>
        <strain evidence="3 4">HKU70</strain>
    </source>
</reference>
<feature type="signal peptide" evidence="2">
    <location>
        <begin position="1"/>
        <end position="38"/>
    </location>
</feature>
<feature type="compositionally biased region" description="Low complexity" evidence="1">
    <location>
        <begin position="598"/>
        <end position="607"/>
    </location>
</feature>
<sequence>MSAKHRKASKLAAKRTAIAASAVGATASISLMGAPAQAATSAPDYSKAISDYSHALDNFLNASNNVTNSAGSVWNPIAGSTGGLLPTFGSSYSKVDVTKISNLPTVLRNLGSLNLPTGVPGVVPNVVLPGGAQLDLSKILPTSMPGGGLFNGAAELIDTVLATPIVGDAVAGLPPLSSIILGLEATQSKYTSKYAWPLLGMAGQTNFLNTFITTPDGLTITLPSTVNIGGLPIPVPGGGLPFTLLPAGSLPSGTVWIPQADGNYTFPLGSKAGFWGAAPTAALKIPGWLGGSETVVSVPIGAAGVELPLGLAKAGVLGANVLLPTQNGVYSPIGLTMTNVNTILPVGFTNINVTTGNYVGTNGINVNNGQNLLLLQNPLGVPLPILYGLGGFNFGVEGVGLTSPSLFGVKLFSDNLLQLGTQTGPNSSAGLIPDGLLPTDPLSQIITGVTSPLGVSSLTQLLGIDAFIKPVMTAFGPVYQAVSAVTLKPLSDFATSQYGPFVNNSASQLLDLSKTLSEQTGNLPGAPASAGTNTAARAAAFSTPSQGDDSTGTPSTVIAENTTGDHSLEKGGEPLPDLLARLQGSKGGDKTAPVKADTAPAPVVEAPTPAPAAEPAPGASKPDVPANPSAPESAAPAPTAPEPATAPRATDSTSTPSATSTSTGSGDAGTTGAGTDKAA</sequence>
<feature type="region of interest" description="Disordered" evidence="1">
    <location>
        <begin position="518"/>
        <end position="679"/>
    </location>
</feature>
<dbReference type="OrthoDB" id="4367628at2"/>
<keyword evidence="4" id="KW-1185">Reference proteome</keyword>
<evidence type="ECO:0000256" key="1">
    <source>
        <dbReference type="SAM" id="MobiDB-lite"/>
    </source>
</evidence>
<keyword evidence="2" id="KW-0732">Signal</keyword>
<dbReference type="EMBL" id="VIGV01000001">
    <property type="protein sequence ID" value="TWS25949.1"/>
    <property type="molecule type" value="Genomic_DNA"/>
</dbReference>
<dbReference type="AlphaFoldDB" id="A0A5C5RSF0"/>
<evidence type="ECO:0000313" key="3">
    <source>
        <dbReference type="EMBL" id="TWS25949.1"/>
    </source>
</evidence>
<evidence type="ECO:0008006" key="5">
    <source>
        <dbReference type="Google" id="ProtNLM"/>
    </source>
</evidence>